<reference evidence="1" key="1">
    <citation type="submission" date="2016-11" db="EMBL/GenBank/DDBJ databases">
        <authorList>
            <person name="Jaros S."/>
            <person name="Januszkiewicz K."/>
            <person name="Wedrychowicz H."/>
        </authorList>
    </citation>
    <scope>NUCLEOTIDE SEQUENCE</scope>
    <source>
        <strain evidence="1">ACA-DC 565</strain>
    </source>
</reference>
<sequence>MRSAPNQARLKRHLINQLAENSDVAATKPASALYLAC</sequence>
<dbReference type="EMBL" id="LT634362">
    <property type="protein sequence ID" value="SFZ89077.1"/>
    <property type="molecule type" value="Genomic_DNA"/>
</dbReference>
<name>A0A1K2I9N1_9LACO</name>
<accession>A0A1K2I9N1</accession>
<protein>
    <submittedName>
        <fullName evidence="1">Uncharacterized protein</fullName>
    </submittedName>
</protein>
<gene>
    <name evidence="1" type="ORF">LREN565_2190</name>
</gene>
<organism evidence="1">
    <name type="scientific">Loigolactobacillus rennini</name>
    <dbReference type="NCBI Taxonomy" id="238013"/>
    <lineage>
        <taxon>Bacteria</taxon>
        <taxon>Bacillati</taxon>
        <taxon>Bacillota</taxon>
        <taxon>Bacilli</taxon>
        <taxon>Lactobacillales</taxon>
        <taxon>Lactobacillaceae</taxon>
        <taxon>Loigolactobacillus</taxon>
    </lineage>
</organism>
<proteinExistence type="predicted"/>
<dbReference type="AlphaFoldDB" id="A0A1K2I9N1"/>
<evidence type="ECO:0000313" key="1">
    <source>
        <dbReference type="EMBL" id="SFZ89077.1"/>
    </source>
</evidence>